<evidence type="ECO:0000313" key="2">
    <source>
        <dbReference type="EMBL" id="BBM86583.1"/>
    </source>
</evidence>
<dbReference type="InterPro" id="IPR029030">
    <property type="entry name" value="Caspase-like_dom_sf"/>
</dbReference>
<organism evidence="2 3">
    <name type="scientific">Uabimicrobium amorphum</name>
    <dbReference type="NCBI Taxonomy" id="2596890"/>
    <lineage>
        <taxon>Bacteria</taxon>
        <taxon>Pseudomonadati</taxon>
        <taxon>Planctomycetota</taxon>
        <taxon>Candidatus Uabimicrobiia</taxon>
        <taxon>Candidatus Uabimicrobiales</taxon>
        <taxon>Candidatus Uabimicrobiaceae</taxon>
        <taxon>Candidatus Uabimicrobium</taxon>
    </lineage>
</organism>
<keyword evidence="3" id="KW-1185">Reference proteome</keyword>
<dbReference type="Proteomes" id="UP000326354">
    <property type="component" value="Chromosome"/>
</dbReference>
<feature type="domain" description="Peptidase C14 caspase" evidence="1">
    <location>
        <begin position="509"/>
        <end position="733"/>
    </location>
</feature>
<dbReference type="PANTHER" id="PTHR48104:SF30">
    <property type="entry name" value="METACASPASE-1"/>
    <property type="match status" value="1"/>
</dbReference>
<dbReference type="Gene3D" id="3.40.50.1460">
    <property type="match status" value="1"/>
</dbReference>
<dbReference type="KEGG" id="uam:UABAM_04969"/>
<evidence type="ECO:0000259" key="1">
    <source>
        <dbReference type="Pfam" id="PF00656"/>
    </source>
</evidence>
<evidence type="ECO:0000313" key="3">
    <source>
        <dbReference type="Proteomes" id="UP000326354"/>
    </source>
</evidence>
<dbReference type="OrthoDB" id="291633at2"/>
<dbReference type="Pfam" id="PF00656">
    <property type="entry name" value="Peptidase_C14"/>
    <property type="match status" value="1"/>
</dbReference>
<name>A0A5S9F5X8_UABAM</name>
<dbReference type="AlphaFoldDB" id="A0A5S9F5X8"/>
<dbReference type="GO" id="GO:0006508">
    <property type="term" value="P:proteolysis"/>
    <property type="evidence" value="ECO:0007669"/>
    <property type="project" value="InterPro"/>
</dbReference>
<dbReference type="GO" id="GO:0005737">
    <property type="term" value="C:cytoplasm"/>
    <property type="evidence" value="ECO:0007669"/>
    <property type="project" value="TreeGrafter"/>
</dbReference>
<accession>A0A5S9F5X8</accession>
<dbReference type="EMBL" id="AP019860">
    <property type="protein sequence ID" value="BBM86583.1"/>
    <property type="molecule type" value="Genomic_DNA"/>
</dbReference>
<sequence length="767" mass="89308">MNQQNLTSEEIEQLALDFFTHRLADEAHEVLVAFKLKKWYKISLDSAQSWQKLLDHLMQENLLGPWLDKFTTYPFARKWLEKLCQTPVFYNRLQRPEINQNERVKVKTSPPPPKKDSALAYLCNRDSQTDTMHMLFEDWCENEDSKERPLFFVVHGPEEECCAQYLDVVEHRKLENIIQETAKTNVIVDRGKRPPLQWPDDDVESPELHLTRKVKKLCPPAGGQRKAVVLRLPVAARDWKKRGTEVVHNWLKKLNREKWPQLRHNLLCVFLCIEYNKLPSWVIALKKLWYTLTLRKMTPDQKYRPLKSLEEIKDLPYYGVFHSLPQLRPLRQSDVLKWIEEHKTEFSEEQLKQIKTKCHTFFEKHERIAMLDFVNIIKEVRGMEILRIPQSPTPKIVAAVFCSLLLGFVIATAVWPKPVAASQPMFLYRETATNQNLESFGTNISKWKGLSILDKYGTLVKVRRMGKTWHLKFHKVSSTSKKITKKIIFVEQPYENSLKIWEPISATYRALIIYITKYDGKDWSHLKTPENDALCLRHVLMQKYGFDEKNIRVLAGNNAEKKTVTTKDIKNALEKLYDDCGKDDSVVIFYAGHGGINNRKKGFWQAQDDEFGYATLKDLTDSIAEKAGHLLVVADCCYSGKLVTRSGKKGIEREKEHKSRYIVENMKRKSYQIFTSSNASQEAMDEYQDKGHSPFINFFLEALRNNQDCLDTSQLVVNIKKKVEGETGQQPLYIRANLPITGYENTGEFLFINEDSDADCTCNHHQK</sequence>
<dbReference type="PANTHER" id="PTHR48104">
    <property type="entry name" value="METACASPASE-4"/>
    <property type="match status" value="1"/>
</dbReference>
<protein>
    <submittedName>
        <fullName evidence="2">Polysaccharide deacetylase</fullName>
    </submittedName>
</protein>
<dbReference type="InterPro" id="IPR050452">
    <property type="entry name" value="Metacaspase"/>
</dbReference>
<dbReference type="RefSeq" id="WP_151970631.1">
    <property type="nucleotide sequence ID" value="NZ_AP019860.1"/>
</dbReference>
<proteinExistence type="predicted"/>
<reference evidence="2 3" key="1">
    <citation type="submission" date="2019-08" db="EMBL/GenBank/DDBJ databases">
        <title>Complete genome sequence of Candidatus Uab amorphum.</title>
        <authorList>
            <person name="Shiratori T."/>
            <person name="Suzuki S."/>
            <person name="Kakizawa Y."/>
            <person name="Ishida K."/>
        </authorList>
    </citation>
    <scope>NUCLEOTIDE SEQUENCE [LARGE SCALE GENOMIC DNA]</scope>
    <source>
        <strain evidence="2 3">SRT547</strain>
    </source>
</reference>
<dbReference type="GO" id="GO:0004197">
    <property type="term" value="F:cysteine-type endopeptidase activity"/>
    <property type="evidence" value="ECO:0007669"/>
    <property type="project" value="InterPro"/>
</dbReference>
<dbReference type="InterPro" id="IPR011600">
    <property type="entry name" value="Pept_C14_caspase"/>
</dbReference>
<dbReference type="SUPFAM" id="SSF52129">
    <property type="entry name" value="Caspase-like"/>
    <property type="match status" value="1"/>
</dbReference>
<gene>
    <name evidence="2" type="ORF">UABAM_04969</name>
</gene>